<keyword evidence="2" id="KW-0472">Membrane</keyword>
<proteinExistence type="predicted"/>
<dbReference type="NCBIfam" id="NF033846">
    <property type="entry name" value="Rumino_NPXTG"/>
    <property type="match status" value="1"/>
</dbReference>
<evidence type="ECO:0000313" key="6">
    <source>
        <dbReference type="Proteomes" id="UP000183190"/>
    </source>
</evidence>
<dbReference type="RefSeq" id="WP_074717506.1">
    <property type="nucleotide sequence ID" value="NZ_FNWV01000008.1"/>
</dbReference>
<evidence type="ECO:0000256" key="1">
    <source>
        <dbReference type="SAM" id="MobiDB-lite"/>
    </source>
</evidence>
<evidence type="ECO:0000313" key="5">
    <source>
        <dbReference type="EMBL" id="SEH72164.1"/>
    </source>
</evidence>
<reference evidence="5 6" key="1">
    <citation type="submission" date="2016-10" db="EMBL/GenBank/DDBJ databases">
        <authorList>
            <person name="de Groot N.N."/>
        </authorList>
    </citation>
    <scope>NUCLEOTIDE SEQUENCE [LARGE SCALE GENOMIC DNA]</scope>
    <source>
        <strain evidence="5 6">YAD2003</strain>
    </source>
</reference>
<gene>
    <name evidence="5" type="ORF">SAMN02910265_02314</name>
</gene>
<organism evidence="5 6">
    <name type="scientific">Ruminococcus flavefaciens</name>
    <dbReference type="NCBI Taxonomy" id="1265"/>
    <lineage>
        <taxon>Bacteria</taxon>
        <taxon>Bacillati</taxon>
        <taxon>Bacillota</taxon>
        <taxon>Clostridia</taxon>
        <taxon>Eubacteriales</taxon>
        <taxon>Oscillospiraceae</taxon>
        <taxon>Ruminococcus</taxon>
    </lineage>
</organism>
<dbReference type="OrthoDB" id="2077842at2"/>
<dbReference type="Proteomes" id="UP000183190">
    <property type="component" value="Unassembled WGS sequence"/>
</dbReference>
<feature type="chain" id="PRO_5010209255" description="Heme-binding protein Shr-like Hb-interacting domain-containing protein" evidence="3">
    <location>
        <begin position="26"/>
        <end position="508"/>
    </location>
</feature>
<dbReference type="Pfam" id="PF07550">
    <property type="entry name" value="Shr-like_HID"/>
    <property type="match status" value="1"/>
</dbReference>
<dbReference type="AlphaFoldDB" id="A0A1H6KJY2"/>
<name>A0A1H6KJY2_RUMFL</name>
<feature type="compositionally biased region" description="Low complexity" evidence="1">
    <location>
        <begin position="440"/>
        <end position="481"/>
    </location>
</feature>
<sequence length="508" mass="53430">MKKFTSFICAAACFAAAAVPFTANAADGDKVYGTMNIPYADFYAAELNNSVPVDAVSSATTSKWNGNSTGKMGDDGKWQSGGLAAGTFNVKTENGGGKILGVTYPVEIAKADLEALTDKYGFTELSEKPKAYKPVTVESGKASFGKLVDADGAETLSGEMTVSSLTSWGDYQINVKGIPSNCDIYGVIVKTKEGTDYGMRALENIWRNGQIAWGTGIKEKEPHGNTLSSEHYKTSQGQTITDVTFITLNGYSTLSGQNVYLPIKFADSLTVESGKSGKGSVTFDNTSFPADYKLKGTVADGFTVSGNTVSYSNAQPGSYTLTVSDENGKYSDVRGSFTLTTDAIPVKYSDGKLVAADGASLTDAANYLKNITSVTVGEKKYATGRRGVTVIDSQTGEIKLDAKSGEENVFDGSGKYKLTVEATGYEKNYEFEINDQASVTTTTTTTTTSTNTASTSKTTAKATTTTAKKTTTASKTDSPKTGVSGAALPVTFLAIAGASAFVFRKKKS</sequence>
<evidence type="ECO:0000259" key="4">
    <source>
        <dbReference type="Pfam" id="PF07550"/>
    </source>
</evidence>
<feature type="transmembrane region" description="Helical" evidence="2">
    <location>
        <begin position="483"/>
        <end position="503"/>
    </location>
</feature>
<keyword evidence="2" id="KW-1133">Transmembrane helix</keyword>
<dbReference type="EMBL" id="FNWV01000008">
    <property type="protein sequence ID" value="SEH72164.1"/>
    <property type="molecule type" value="Genomic_DNA"/>
</dbReference>
<accession>A0A1H6KJY2</accession>
<evidence type="ECO:0000256" key="3">
    <source>
        <dbReference type="SAM" id="SignalP"/>
    </source>
</evidence>
<keyword evidence="2" id="KW-0812">Transmembrane</keyword>
<feature type="domain" description="Heme-binding protein Shr-like Hb-interacting" evidence="4">
    <location>
        <begin position="361"/>
        <end position="432"/>
    </location>
</feature>
<dbReference type="InterPro" id="IPR011432">
    <property type="entry name" value="Shr-like_HID"/>
</dbReference>
<keyword evidence="3" id="KW-0732">Signal</keyword>
<feature type="region of interest" description="Disordered" evidence="1">
    <location>
        <begin position="440"/>
        <end position="482"/>
    </location>
</feature>
<feature type="signal peptide" evidence="3">
    <location>
        <begin position="1"/>
        <end position="25"/>
    </location>
</feature>
<evidence type="ECO:0000256" key="2">
    <source>
        <dbReference type="SAM" id="Phobius"/>
    </source>
</evidence>
<protein>
    <recommendedName>
        <fullName evidence="4">Heme-binding protein Shr-like Hb-interacting domain-containing protein</fullName>
    </recommendedName>
</protein>